<protein>
    <submittedName>
        <fullName evidence="3">Uncharacterized protein</fullName>
    </submittedName>
</protein>
<evidence type="ECO:0000256" key="2">
    <source>
        <dbReference type="SAM" id="SignalP"/>
    </source>
</evidence>
<feature type="non-terminal residue" evidence="3">
    <location>
        <position position="82"/>
    </location>
</feature>
<keyword evidence="4" id="KW-1185">Reference proteome</keyword>
<accession>A0A564ZD54</accession>
<dbReference type="AlphaFoldDB" id="A0A564ZD54"/>
<feature type="compositionally biased region" description="Basic and acidic residues" evidence="1">
    <location>
        <begin position="47"/>
        <end position="56"/>
    </location>
</feature>
<sequence>MKNLRILFALAICWAICSAIAVKSNSEGNQYSAIKDKTQDSSGEINDGARETRIEGIDSGEGGLGSGDGEGGSGSGDGEGGS</sequence>
<evidence type="ECO:0000313" key="3">
    <source>
        <dbReference type="EMBL" id="VUZ57376.1"/>
    </source>
</evidence>
<feature type="compositionally biased region" description="Gly residues" evidence="1">
    <location>
        <begin position="59"/>
        <end position="82"/>
    </location>
</feature>
<reference evidence="3 4" key="1">
    <citation type="submission" date="2019-07" db="EMBL/GenBank/DDBJ databases">
        <authorList>
            <person name="Jastrzebski P J."/>
            <person name="Paukszto L."/>
            <person name="Jastrzebski P J."/>
        </authorList>
    </citation>
    <scope>NUCLEOTIDE SEQUENCE [LARGE SCALE GENOMIC DNA]</scope>
    <source>
        <strain evidence="3 4">WMS-il1</strain>
    </source>
</reference>
<dbReference type="EMBL" id="CABIJS010000717">
    <property type="protein sequence ID" value="VUZ57376.1"/>
    <property type="molecule type" value="Genomic_DNA"/>
</dbReference>
<dbReference type="Proteomes" id="UP000321570">
    <property type="component" value="Unassembled WGS sequence"/>
</dbReference>
<feature type="region of interest" description="Disordered" evidence="1">
    <location>
        <begin position="26"/>
        <end position="82"/>
    </location>
</feature>
<feature type="signal peptide" evidence="2">
    <location>
        <begin position="1"/>
        <end position="19"/>
    </location>
</feature>
<name>A0A564ZD54_HYMDI</name>
<gene>
    <name evidence="3" type="ORF">WMSIL1_LOCUS14844</name>
</gene>
<evidence type="ECO:0000256" key="1">
    <source>
        <dbReference type="SAM" id="MobiDB-lite"/>
    </source>
</evidence>
<keyword evidence="2" id="KW-0732">Signal</keyword>
<proteinExistence type="predicted"/>
<organism evidence="3 4">
    <name type="scientific">Hymenolepis diminuta</name>
    <name type="common">Rat tapeworm</name>
    <dbReference type="NCBI Taxonomy" id="6216"/>
    <lineage>
        <taxon>Eukaryota</taxon>
        <taxon>Metazoa</taxon>
        <taxon>Spiralia</taxon>
        <taxon>Lophotrochozoa</taxon>
        <taxon>Platyhelminthes</taxon>
        <taxon>Cestoda</taxon>
        <taxon>Eucestoda</taxon>
        <taxon>Cyclophyllidea</taxon>
        <taxon>Hymenolepididae</taxon>
        <taxon>Hymenolepis</taxon>
    </lineage>
</organism>
<evidence type="ECO:0000313" key="4">
    <source>
        <dbReference type="Proteomes" id="UP000321570"/>
    </source>
</evidence>
<feature type="chain" id="PRO_5021871422" evidence="2">
    <location>
        <begin position="20"/>
        <end position="82"/>
    </location>
</feature>